<dbReference type="GO" id="GO:0005737">
    <property type="term" value="C:cytoplasm"/>
    <property type="evidence" value="ECO:0007669"/>
    <property type="project" value="TreeGrafter"/>
</dbReference>
<comment type="caution">
    <text evidence="4">The sequence shown here is derived from an EMBL/GenBank/DDBJ whole genome shotgun (WGS) entry which is preliminary data.</text>
</comment>
<feature type="compositionally biased region" description="Basic and acidic residues" evidence="2">
    <location>
        <begin position="90"/>
        <end position="105"/>
    </location>
</feature>
<feature type="compositionally biased region" description="Polar residues" evidence="2">
    <location>
        <begin position="1"/>
        <end position="33"/>
    </location>
</feature>
<sequence>MDDKNYYNNHQRQQRPSPYTYLHSNTFQGQTTPVAGPSSRRESPQQPNYLWQQSEDYEERERDQQEYISFVNQRRPYSRTSDTASIQFLNDDRLRQNERSGRRTADSIGIAGVGGSQRQLERDEPKELFAEDVAQIRVTEQVNNNGRRPMSTTSGGGGRRREGGGGKEGKKVNKVKAAIEEAAARQQNFRGPPDRLRRVRRIGDTTVITEHRDPYSFYWQLDQLKNAEQEPARLPPPVDYVLEEEEEEEHWITEEEERQPPGPPQFLSPDSGVHFVPRGEHGEELEVEEEQQGPVYSPIRISEDPSAFSHYWHPIPSPIQEKPPIPSPPIISTTDTAQQTTIQEEPVRQPIIEEHAFRQTTTKKRVDLAEEEEFKDKEAIDYPSSQFNVRYLGHLELKESELEGVETSQASLNNAITRLRNEVGKEAILAILPDGVEVQKKNGEIKDGGGERELLVTKQPISRIRCWAVGRENPREFAFVALDKGRLLCHVFRCDQPASAVAEALGNICNTLIRQRSQPRPSSLNGGLRRITRQSTPILPSPIEEQKKIIRCHFIGVTQVPRATGIEMLNEAVDRLLKEVRKERWTLVDVHISPSVIAIFEAKGVKRQIASCRVRYLSFLGIGRDTKHCAFIVAQSADHFICYVFHTEPSANSLAKTIEAACKLRYQKVLDAHLTSPNDPLSRSMPTLDEWNQTQRGTRF</sequence>
<feature type="domain" description="PID" evidence="3">
    <location>
        <begin position="554"/>
        <end position="677"/>
    </location>
</feature>
<dbReference type="GO" id="GO:0001540">
    <property type="term" value="F:amyloid-beta binding"/>
    <property type="evidence" value="ECO:0007669"/>
    <property type="project" value="InterPro"/>
</dbReference>
<evidence type="ECO:0000256" key="1">
    <source>
        <dbReference type="ARBA" id="ARBA00022737"/>
    </source>
</evidence>
<dbReference type="GO" id="GO:0006355">
    <property type="term" value="P:regulation of DNA-templated transcription"/>
    <property type="evidence" value="ECO:0007669"/>
    <property type="project" value="TreeGrafter"/>
</dbReference>
<feature type="compositionally biased region" description="Polar residues" evidence="2">
    <location>
        <begin position="139"/>
        <end position="153"/>
    </location>
</feature>
<dbReference type="SUPFAM" id="SSF50729">
    <property type="entry name" value="PH domain-like"/>
    <property type="match status" value="2"/>
</dbReference>
<feature type="region of interest" description="Disordered" evidence="2">
    <location>
        <begin position="244"/>
        <end position="266"/>
    </location>
</feature>
<feature type="compositionally biased region" description="Polar residues" evidence="2">
    <location>
        <begin position="78"/>
        <end position="88"/>
    </location>
</feature>
<dbReference type="FunFam" id="2.30.29.30:FF:000034">
    <property type="entry name" value="amyloid beta A4 precursor protein-binding family B member 2"/>
    <property type="match status" value="1"/>
</dbReference>
<dbReference type="Proteomes" id="UP000580250">
    <property type="component" value="Unassembled WGS sequence"/>
</dbReference>
<dbReference type="PANTHER" id="PTHR14058:SF8">
    <property type="entry name" value="PROTEIN FE65 HOMOLOG"/>
    <property type="match status" value="1"/>
</dbReference>
<organism evidence="4 5">
    <name type="scientific">Meloidogyne enterolobii</name>
    <name type="common">Root-knot nematode worm</name>
    <name type="synonym">Meloidogyne mayaguensis</name>
    <dbReference type="NCBI Taxonomy" id="390850"/>
    <lineage>
        <taxon>Eukaryota</taxon>
        <taxon>Metazoa</taxon>
        <taxon>Ecdysozoa</taxon>
        <taxon>Nematoda</taxon>
        <taxon>Chromadorea</taxon>
        <taxon>Rhabditida</taxon>
        <taxon>Tylenchina</taxon>
        <taxon>Tylenchomorpha</taxon>
        <taxon>Tylenchoidea</taxon>
        <taxon>Meloidogynidae</taxon>
        <taxon>Meloidogyninae</taxon>
        <taxon>Meloidogyne</taxon>
    </lineage>
</organism>
<dbReference type="EMBL" id="CAJEWN010000548">
    <property type="protein sequence ID" value="CAD2185510.1"/>
    <property type="molecule type" value="Genomic_DNA"/>
</dbReference>
<feature type="compositionally biased region" description="Basic and acidic residues" evidence="2">
    <location>
        <begin position="159"/>
        <end position="173"/>
    </location>
</feature>
<dbReference type="GO" id="GO:0005634">
    <property type="term" value="C:nucleus"/>
    <property type="evidence" value="ECO:0007669"/>
    <property type="project" value="TreeGrafter"/>
</dbReference>
<accession>A0A6V7WEU3</accession>
<evidence type="ECO:0000259" key="3">
    <source>
        <dbReference type="PROSITE" id="PS01179"/>
    </source>
</evidence>
<feature type="domain" description="PID" evidence="3">
    <location>
        <begin position="386"/>
        <end position="516"/>
    </location>
</feature>
<proteinExistence type="predicted"/>
<dbReference type="Gene3D" id="2.30.29.30">
    <property type="entry name" value="Pleckstrin-homology domain (PH domain)/Phosphotyrosine-binding domain (PTB)"/>
    <property type="match status" value="2"/>
</dbReference>
<feature type="region of interest" description="Disordered" evidence="2">
    <location>
        <begin position="677"/>
        <end position="700"/>
    </location>
</feature>
<dbReference type="CDD" id="cd01271">
    <property type="entry name" value="PTB2_Fe65"/>
    <property type="match status" value="1"/>
</dbReference>
<protein>
    <recommendedName>
        <fullName evidence="3">PID domain-containing protein</fullName>
    </recommendedName>
</protein>
<gene>
    <name evidence="4" type="ORF">MENT_LOCUS37941</name>
</gene>
<feature type="region of interest" description="Disordered" evidence="2">
    <location>
        <begin position="1"/>
        <end position="48"/>
    </location>
</feature>
<reference evidence="4 5" key="1">
    <citation type="submission" date="2020-08" db="EMBL/GenBank/DDBJ databases">
        <authorList>
            <person name="Koutsovoulos G."/>
            <person name="Danchin GJ E."/>
        </authorList>
    </citation>
    <scope>NUCLEOTIDE SEQUENCE [LARGE SCALE GENOMIC DNA]</scope>
</reference>
<dbReference type="SMART" id="SM00462">
    <property type="entry name" value="PTB"/>
    <property type="match status" value="2"/>
</dbReference>
<dbReference type="OrthoDB" id="5969782at2759"/>
<keyword evidence="1" id="KW-0677">Repeat</keyword>
<feature type="region of interest" description="Disordered" evidence="2">
    <location>
        <begin position="69"/>
        <end position="123"/>
    </location>
</feature>
<evidence type="ECO:0000256" key="2">
    <source>
        <dbReference type="SAM" id="MobiDB-lite"/>
    </source>
</evidence>
<dbReference type="InterPro" id="IPR006020">
    <property type="entry name" value="PTB/PI_dom"/>
</dbReference>
<dbReference type="PANTHER" id="PTHR14058">
    <property type="entry name" value="AMYLOID BETA A4 PRECURSOR PROTEIN-BINDING FAMILY B"/>
    <property type="match status" value="1"/>
</dbReference>
<dbReference type="InterPro" id="IPR011993">
    <property type="entry name" value="PH-like_dom_sf"/>
</dbReference>
<dbReference type="Pfam" id="PF00640">
    <property type="entry name" value="PID"/>
    <property type="match status" value="2"/>
</dbReference>
<dbReference type="AlphaFoldDB" id="A0A6V7WEU3"/>
<evidence type="ECO:0000313" key="4">
    <source>
        <dbReference type="EMBL" id="CAD2185510.1"/>
    </source>
</evidence>
<dbReference type="PROSITE" id="PS01179">
    <property type="entry name" value="PID"/>
    <property type="match status" value="2"/>
</dbReference>
<feature type="region of interest" description="Disordered" evidence="2">
    <location>
        <begin position="139"/>
        <end position="173"/>
    </location>
</feature>
<name>A0A6V7WEU3_MELEN</name>
<feature type="compositionally biased region" description="Acidic residues" evidence="2">
    <location>
        <begin position="244"/>
        <end position="257"/>
    </location>
</feature>
<dbReference type="InterPro" id="IPR039576">
    <property type="entry name" value="APBB1/2/3"/>
</dbReference>
<evidence type="ECO:0000313" key="5">
    <source>
        <dbReference type="Proteomes" id="UP000580250"/>
    </source>
</evidence>